<dbReference type="RefSeq" id="WP_019941245.1">
    <property type="nucleotide sequence ID" value="NZ_BMLI01000002.1"/>
</dbReference>
<organism evidence="1 2">
    <name type="scientific">Dyadobacter beijingensis</name>
    <dbReference type="NCBI Taxonomy" id="365489"/>
    <lineage>
        <taxon>Bacteria</taxon>
        <taxon>Pseudomonadati</taxon>
        <taxon>Bacteroidota</taxon>
        <taxon>Cytophagia</taxon>
        <taxon>Cytophagales</taxon>
        <taxon>Spirosomataceae</taxon>
        <taxon>Dyadobacter</taxon>
    </lineage>
</organism>
<evidence type="ECO:0000313" key="1">
    <source>
        <dbReference type="EMBL" id="GGN05790.1"/>
    </source>
</evidence>
<comment type="caution">
    <text evidence="1">The sequence shown here is derived from an EMBL/GenBank/DDBJ whole genome shotgun (WGS) entry which is preliminary data.</text>
</comment>
<dbReference type="Proteomes" id="UP000632339">
    <property type="component" value="Unassembled WGS sequence"/>
</dbReference>
<reference evidence="2" key="1">
    <citation type="journal article" date="2019" name="Int. J. Syst. Evol. Microbiol.">
        <title>The Global Catalogue of Microorganisms (GCM) 10K type strain sequencing project: providing services to taxonomists for standard genome sequencing and annotation.</title>
        <authorList>
            <consortium name="The Broad Institute Genomics Platform"/>
            <consortium name="The Broad Institute Genome Sequencing Center for Infectious Disease"/>
            <person name="Wu L."/>
            <person name="Ma J."/>
        </authorList>
    </citation>
    <scope>NUCLEOTIDE SEQUENCE [LARGE SCALE GENOMIC DNA]</scope>
    <source>
        <strain evidence="2">CGMCC 1.6375</strain>
    </source>
</reference>
<keyword evidence="2" id="KW-1185">Reference proteome</keyword>
<proteinExistence type="predicted"/>
<name>A0ABQ2ICG7_9BACT</name>
<evidence type="ECO:0000313" key="2">
    <source>
        <dbReference type="Proteomes" id="UP000632339"/>
    </source>
</evidence>
<protein>
    <recommendedName>
        <fullName evidence="3">DUF3006 family protein</fullName>
    </recommendedName>
</protein>
<evidence type="ECO:0008006" key="3">
    <source>
        <dbReference type="Google" id="ProtNLM"/>
    </source>
</evidence>
<sequence length="85" mass="9721">MQPTLYTAMLRIEGTYQNGRIELDSAPVIDLPVKVIITFPEIDGPVKSDAKSLRWSDFSFDRSRQLLKELKSSLAEEVISERRHS</sequence>
<accession>A0ABQ2ICG7</accession>
<gene>
    <name evidence="1" type="ORF">GCM10010967_46250</name>
</gene>
<dbReference type="EMBL" id="BMLI01000002">
    <property type="protein sequence ID" value="GGN05790.1"/>
    <property type="molecule type" value="Genomic_DNA"/>
</dbReference>